<name>A0A8S5QE89_9CAUD</name>
<reference evidence="1" key="1">
    <citation type="journal article" date="2021" name="Proc. Natl. Acad. Sci. U.S.A.">
        <title>A Catalog of Tens of Thousands of Viruses from Human Metagenomes Reveals Hidden Associations with Chronic Diseases.</title>
        <authorList>
            <person name="Tisza M.J."/>
            <person name="Buck C.B."/>
        </authorList>
    </citation>
    <scope>NUCLEOTIDE SEQUENCE</scope>
    <source>
        <strain evidence="1">CtqPn17</strain>
    </source>
</reference>
<sequence>MMIGAKAPILCIYRTNTQYVDKIVDNCTMTQIISRKEARKMTLKEILGTSGGILFVLSVLVQIAPIKLNPWSTLARYIGRALNSEVLETIEKNEAKTARYRIIRFNDEIRHDVRHTEEHFNQIIDDIRTYENYCNSHPNFPNGKSVFSVSNIKKIYEKCISEDLFI</sequence>
<accession>A0A8S5QE89</accession>
<dbReference type="EMBL" id="BK015642">
    <property type="protein sequence ID" value="DAE17606.1"/>
    <property type="molecule type" value="Genomic_DNA"/>
</dbReference>
<organism evidence="1">
    <name type="scientific">Caudovirales sp. ctqPn17</name>
    <dbReference type="NCBI Taxonomy" id="2825772"/>
    <lineage>
        <taxon>Viruses</taxon>
        <taxon>Duplodnaviria</taxon>
        <taxon>Heunggongvirae</taxon>
        <taxon>Uroviricota</taxon>
        <taxon>Caudoviricetes</taxon>
    </lineage>
</organism>
<proteinExistence type="predicted"/>
<evidence type="ECO:0000313" key="1">
    <source>
        <dbReference type="EMBL" id="DAE17606.1"/>
    </source>
</evidence>
<protein>
    <submittedName>
        <fullName evidence="1">Uncharacterized protein</fullName>
    </submittedName>
</protein>